<feature type="region of interest" description="Disordered" evidence="1">
    <location>
        <begin position="270"/>
        <end position="297"/>
    </location>
</feature>
<keyword evidence="2" id="KW-0472">Membrane</keyword>
<keyword evidence="4" id="KW-1185">Reference proteome</keyword>
<feature type="region of interest" description="Disordered" evidence="1">
    <location>
        <begin position="22"/>
        <end position="148"/>
    </location>
</feature>
<evidence type="ECO:0000256" key="2">
    <source>
        <dbReference type="SAM" id="Phobius"/>
    </source>
</evidence>
<feature type="compositionally biased region" description="Polar residues" evidence="1">
    <location>
        <begin position="101"/>
        <end position="127"/>
    </location>
</feature>
<sequence length="564" mass="57492">MTDRLADTVTTDDLVNSLLASVATPRDAQPSAPLSASTTDFTPAIAESSSPSNGNNNSNNNRIDDREDVERPRTPSPVPTDAVGRPLTLEATPETIASRGEPTSDSSSANGSLTPSTNATGSSSRDTSAAIKKDNSSSSASSGSSKSSNGAVLSVGIAVGILLLVVAAVLFLRSRRRRRSKSGEPLDTTFAAAAAAGAAALTVPTDRGFQKEHDLGLPELSIELSPGHLGLSKGFDLSCASSTRSSAASYQPNASVASSSGSSVFNTKGGVSPTGFGHRKGAGSFSYRESEDERRPAATNLAASTTFHLTGLIGNGQTSRAGGTGGAAAAGGTGAAGAGAGTGAGALHLSRGMAKGGRKLSAPDEYAELATTTSAYGKLEHTVPPTMVLHADFTQSGSSQNELDVSMGPDGDNFSFVAPLPVRAPVPAIRRASDESLGPDSPLARSSRRPGPVYGMLPARRQQRSEADEEVDLNGMSTVSFLSESSLSSTSTRDSLTTSMHASAYESFMPLLQQSSSADDGDYGEEVSLDRASMASAEQAKMARSGSLIALKLEAHSGASEIAI</sequence>
<keyword evidence="2" id="KW-0812">Transmembrane</keyword>
<name>A0AAV0UZU8_HYABA</name>
<feature type="region of interest" description="Disordered" evidence="1">
    <location>
        <begin position="319"/>
        <end position="341"/>
    </location>
</feature>
<feature type="compositionally biased region" description="Basic and acidic residues" evidence="1">
    <location>
        <begin position="62"/>
        <end position="73"/>
    </location>
</feature>
<accession>A0AAV0UZU8</accession>
<feature type="transmembrane region" description="Helical" evidence="2">
    <location>
        <begin position="151"/>
        <end position="172"/>
    </location>
</feature>
<gene>
    <name evidence="3" type="ORF">HBR001_LOCUS9017</name>
</gene>
<feature type="compositionally biased region" description="Polar residues" evidence="1">
    <location>
        <begin position="32"/>
        <end position="41"/>
    </location>
</feature>
<dbReference type="AlphaFoldDB" id="A0AAV0UZU8"/>
<comment type="caution">
    <text evidence="3">The sequence shown here is derived from an EMBL/GenBank/DDBJ whole genome shotgun (WGS) entry which is preliminary data.</text>
</comment>
<protein>
    <recommendedName>
        <fullName evidence="5">RxLR effector candidate protein</fullName>
    </recommendedName>
</protein>
<reference evidence="3" key="1">
    <citation type="submission" date="2022-12" db="EMBL/GenBank/DDBJ databases">
        <authorList>
            <person name="Webb A."/>
        </authorList>
    </citation>
    <scope>NUCLEOTIDE SEQUENCE</scope>
    <source>
        <strain evidence="3">Hp1</strain>
    </source>
</reference>
<evidence type="ECO:0000313" key="3">
    <source>
        <dbReference type="EMBL" id="CAI5742505.1"/>
    </source>
</evidence>
<organism evidence="3 4">
    <name type="scientific">Hyaloperonospora brassicae</name>
    <name type="common">Brassica downy mildew</name>
    <name type="synonym">Peronospora brassicae</name>
    <dbReference type="NCBI Taxonomy" id="162125"/>
    <lineage>
        <taxon>Eukaryota</taxon>
        <taxon>Sar</taxon>
        <taxon>Stramenopiles</taxon>
        <taxon>Oomycota</taxon>
        <taxon>Peronosporomycetes</taxon>
        <taxon>Peronosporales</taxon>
        <taxon>Peronosporaceae</taxon>
        <taxon>Hyaloperonospora</taxon>
    </lineage>
</organism>
<proteinExistence type="predicted"/>
<feature type="compositionally biased region" description="Low complexity" evidence="1">
    <location>
        <begin position="136"/>
        <end position="148"/>
    </location>
</feature>
<evidence type="ECO:0000313" key="4">
    <source>
        <dbReference type="Proteomes" id="UP001162031"/>
    </source>
</evidence>
<evidence type="ECO:0000256" key="1">
    <source>
        <dbReference type="SAM" id="MobiDB-lite"/>
    </source>
</evidence>
<dbReference type="Proteomes" id="UP001162031">
    <property type="component" value="Unassembled WGS sequence"/>
</dbReference>
<dbReference type="EMBL" id="CANTFL010001471">
    <property type="protein sequence ID" value="CAI5742505.1"/>
    <property type="molecule type" value="Genomic_DNA"/>
</dbReference>
<keyword evidence="2" id="KW-1133">Transmembrane helix</keyword>
<evidence type="ECO:0008006" key="5">
    <source>
        <dbReference type="Google" id="ProtNLM"/>
    </source>
</evidence>
<feature type="compositionally biased region" description="Low complexity" evidence="1">
    <location>
        <begin position="48"/>
        <end position="61"/>
    </location>
</feature>
<feature type="region of interest" description="Disordered" evidence="1">
    <location>
        <begin position="430"/>
        <end position="471"/>
    </location>
</feature>
<feature type="compositionally biased region" description="Gly residues" evidence="1">
    <location>
        <begin position="322"/>
        <end position="341"/>
    </location>
</feature>